<keyword evidence="10" id="KW-1185">Reference proteome</keyword>
<dbReference type="GO" id="GO:0005524">
    <property type="term" value="F:ATP binding"/>
    <property type="evidence" value="ECO:0007669"/>
    <property type="project" value="UniProtKB-KW"/>
</dbReference>
<dbReference type="PRINTS" id="PR00473">
    <property type="entry name" value="GALCTOKINASE"/>
</dbReference>
<feature type="domain" description="Galactokinase N-terminal" evidence="8">
    <location>
        <begin position="7"/>
        <end position="55"/>
    </location>
</feature>
<keyword evidence="4" id="KW-0418">Kinase</keyword>
<organism evidence="11">
    <name type="scientific">Angiostrongylus costaricensis</name>
    <name type="common">Nematode worm</name>
    <dbReference type="NCBI Taxonomy" id="334426"/>
    <lineage>
        <taxon>Eukaryota</taxon>
        <taxon>Metazoa</taxon>
        <taxon>Ecdysozoa</taxon>
        <taxon>Nematoda</taxon>
        <taxon>Chromadorea</taxon>
        <taxon>Rhabditida</taxon>
        <taxon>Rhabditina</taxon>
        <taxon>Rhabditomorpha</taxon>
        <taxon>Strongyloidea</taxon>
        <taxon>Metastrongylidae</taxon>
        <taxon>Angiostrongylus</taxon>
    </lineage>
</organism>
<dbReference type="Pfam" id="PF08544">
    <property type="entry name" value="GHMP_kinases_C"/>
    <property type="match status" value="1"/>
</dbReference>
<dbReference type="PROSITE" id="PS00106">
    <property type="entry name" value="GALACTOKINASE"/>
    <property type="match status" value="1"/>
</dbReference>
<accession>A0A0R3PM70</accession>
<evidence type="ECO:0000313" key="10">
    <source>
        <dbReference type="Proteomes" id="UP000267027"/>
    </source>
</evidence>
<dbReference type="SUPFAM" id="SSF55060">
    <property type="entry name" value="GHMP Kinase, C-terminal domain"/>
    <property type="match status" value="1"/>
</dbReference>
<feature type="domain" description="GHMP kinase C-terminal" evidence="7">
    <location>
        <begin position="306"/>
        <end position="370"/>
    </location>
</feature>
<dbReference type="InterPro" id="IPR013750">
    <property type="entry name" value="GHMP_kinase_C_dom"/>
</dbReference>
<dbReference type="Pfam" id="PF00288">
    <property type="entry name" value="GHMP_kinases_N"/>
    <property type="match status" value="1"/>
</dbReference>
<evidence type="ECO:0000256" key="3">
    <source>
        <dbReference type="ARBA" id="ARBA00022741"/>
    </source>
</evidence>
<protein>
    <submittedName>
        <fullName evidence="11">Galactokinase</fullName>
    </submittedName>
</protein>
<keyword evidence="5" id="KW-0067">ATP-binding</keyword>
<dbReference type="Proteomes" id="UP000267027">
    <property type="component" value="Unassembled WGS sequence"/>
</dbReference>
<evidence type="ECO:0000256" key="4">
    <source>
        <dbReference type="ARBA" id="ARBA00022777"/>
    </source>
</evidence>
<keyword evidence="3" id="KW-0547">Nucleotide-binding</keyword>
<sequence>MKDRTARFQSTFGELPTVRVFCPGRVNLIGEHIDYHGYGVLPIAIKDGTEILAAPNGRKEIRITNADNQYQECVVELPSVWVGACPPKWFDYILCGWKVILNKLGVEQIGFDLLNFLLRGSIPPSSGLSSSSSLVCAAALTTWMIHTGKIFEGITREELADLCAVGERFIGTQGGGMDQAILAVEGGAVRIDFEPLRSRVIPLPNNASFTILHCGDTLNKEAATSDYNERVVEGRLAAKEILGKSLKEMLTVCDELPEEATRERLEEVLGKEVVMACLSSNTESFKLRARAHHVYSEALRVDLFEQACRKGDLSSMGRLMYDSHESCRKNYECSCASLDKLVEDCRSAGAYGARLTGAGWGGCAVALVNASQPIDLGGKVLFLSEPSAGIAANFL</sequence>
<dbReference type="AlphaFoldDB" id="A0A0R3PM70"/>
<dbReference type="InterPro" id="IPR020568">
    <property type="entry name" value="Ribosomal_Su5_D2-typ_SF"/>
</dbReference>
<dbReference type="Pfam" id="PF10509">
    <property type="entry name" value="GalKase_gal_bdg"/>
    <property type="match status" value="1"/>
</dbReference>
<evidence type="ECO:0000259" key="7">
    <source>
        <dbReference type="Pfam" id="PF08544"/>
    </source>
</evidence>
<evidence type="ECO:0000313" key="9">
    <source>
        <dbReference type="EMBL" id="VDM57526.1"/>
    </source>
</evidence>
<dbReference type="GO" id="GO:0004335">
    <property type="term" value="F:galactokinase activity"/>
    <property type="evidence" value="ECO:0007669"/>
    <property type="project" value="InterPro"/>
</dbReference>
<evidence type="ECO:0000259" key="6">
    <source>
        <dbReference type="Pfam" id="PF00288"/>
    </source>
</evidence>
<dbReference type="OrthoDB" id="187738at2759"/>
<dbReference type="InterPro" id="IPR006204">
    <property type="entry name" value="GHMP_kinase_N_dom"/>
</dbReference>
<dbReference type="GO" id="GO:0005829">
    <property type="term" value="C:cytosol"/>
    <property type="evidence" value="ECO:0007669"/>
    <property type="project" value="TreeGrafter"/>
</dbReference>
<dbReference type="PROSITE" id="PS00627">
    <property type="entry name" value="GHMP_KINASES_ATP"/>
    <property type="match status" value="1"/>
</dbReference>
<feature type="domain" description="GHMP kinase N-terminal" evidence="6">
    <location>
        <begin position="92"/>
        <end position="184"/>
    </location>
</feature>
<dbReference type="Gene3D" id="3.30.70.890">
    <property type="entry name" value="GHMP kinase, C-terminal domain"/>
    <property type="match status" value="1"/>
</dbReference>
<dbReference type="EMBL" id="UYYA01003907">
    <property type="protein sequence ID" value="VDM57526.1"/>
    <property type="molecule type" value="Genomic_DNA"/>
</dbReference>
<evidence type="ECO:0000256" key="5">
    <source>
        <dbReference type="ARBA" id="ARBA00022840"/>
    </source>
</evidence>
<dbReference type="WBParaSite" id="ACOC_0000594001-mRNA-1">
    <property type="protein sequence ID" value="ACOC_0000594001-mRNA-1"/>
    <property type="gene ID" value="ACOC_0000594001"/>
</dbReference>
<gene>
    <name evidence="9" type="ORF">ACOC_LOCUS5941</name>
</gene>
<keyword evidence="2" id="KW-0808">Transferase</keyword>
<dbReference type="NCBIfam" id="TIGR00131">
    <property type="entry name" value="gal_kin"/>
    <property type="match status" value="1"/>
</dbReference>
<reference evidence="9 10" key="2">
    <citation type="submission" date="2018-11" db="EMBL/GenBank/DDBJ databases">
        <authorList>
            <consortium name="Pathogen Informatics"/>
        </authorList>
    </citation>
    <scope>NUCLEOTIDE SEQUENCE [LARGE SCALE GENOMIC DNA]</scope>
    <source>
        <strain evidence="9 10">Costa Rica</strain>
    </source>
</reference>
<reference evidence="11" key="1">
    <citation type="submission" date="2017-02" db="UniProtKB">
        <authorList>
            <consortium name="WormBaseParasite"/>
        </authorList>
    </citation>
    <scope>IDENTIFICATION</scope>
</reference>
<dbReference type="GO" id="GO:0006012">
    <property type="term" value="P:galactose metabolic process"/>
    <property type="evidence" value="ECO:0007669"/>
    <property type="project" value="InterPro"/>
</dbReference>
<dbReference type="PANTHER" id="PTHR10457">
    <property type="entry name" value="MEVALONATE KINASE/GALACTOKINASE"/>
    <property type="match status" value="1"/>
</dbReference>
<dbReference type="InterPro" id="IPR006203">
    <property type="entry name" value="GHMP_knse_ATP-bd_CS"/>
</dbReference>
<dbReference type="InterPro" id="IPR019741">
    <property type="entry name" value="Galactokinase_CS"/>
</dbReference>
<dbReference type="InterPro" id="IPR019539">
    <property type="entry name" value="GalKase_N"/>
</dbReference>
<dbReference type="InterPro" id="IPR000705">
    <property type="entry name" value="Galactokinase"/>
</dbReference>
<dbReference type="SUPFAM" id="SSF54211">
    <property type="entry name" value="Ribosomal protein S5 domain 2-like"/>
    <property type="match status" value="1"/>
</dbReference>
<dbReference type="InterPro" id="IPR006206">
    <property type="entry name" value="Mevalonate/galactokinase"/>
</dbReference>
<dbReference type="Gene3D" id="3.30.230.10">
    <property type="match status" value="1"/>
</dbReference>
<proteinExistence type="inferred from homology"/>
<dbReference type="PANTHER" id="PTHR10457:SF7">
    <property type="entry name" value="GALACTOKINASE-RELATED"/>
    <property type="match status" value="1"/>
</dbReference>
<dbReference type="InterPro" id="IPR036554">
    <property type="entry name" value="GHMP_kinase_C_sf"/>
</dbReference>
<dbReference type="PIRSF" id="PIRSF000530">
    <property type="entry name" value="Galactokinase"/>
    <property type="match status" value="1"/>
</dbReference>
<evidence type="ECO:0000256" key="2">
    <source>
        <dbReference type="ARBA" id="ARBA00022679"/>
    </source>
</evidence>
<comment type="similarity">
    <text evidence="1">Belongs to the GHMP kinase family. GalK subfamily.</text>
</comment>
<dbReference type="PRINTS" id="PR00959">
    <property type="entry name" value="MEVGALKINASE"/>
</dbReference>
<dbReference type="STRING" id="334426.A0A0R3PM70"/>
<evidence type="ECO:0000256" key="1">
    <source>
        <dbReference type="ARBA" id="ARBA00006566"/>
    </source>
</evidence>
<dbReference type="InterPro" id="IPR014721">
    <property type="entry name" value="Ribsml_uS5_D2-typ_fold_subgr"/>
</dbReference>
<dbReference type="OMA" id="DECELEM"/>
<evidence type="ECO:0000313" key="11">
    <source>
        <dbReference type="WBParaSite" id="ACOC_0000594001-mRNA-1"/>
    </source>
</evidence>
<evidence type="ECO:0000259" key="8">
    <source>
        <dbReference type="Pfam" id="PF10509"/>
    </source>
</evidence>
<name>A0A0R3PM70_ANGCS</name>